<accession>A0A0F9AMW3</accession>
<sequence>MSVHTVLSFFIVWFYSFSIINEIRKPTLVVGGILESDRD</sequence>
<feature type="non-terminal residue" evidence="1">
    <location>
        <position position="39"/>
    </location>
</feature>
<protein>
    <submittedName>
        <fullName evidence="1">Uncharacterized protein</fullName>
    </submittedName>
</protein>
<name>A0A0F9AMW3_9ZZZZ</name>
<gene>
    <name evidence="1" type="ORF">LCGC14_2829730</name>
</gene>
<organism evidence="1">
    <name type="scientific">marine sediment metagenome</name>
    <dbReference type="NCBI Taxonomy" id="412755"/>
    <lineage>
        <taxon>unclassified sequences</taxon>
        <taxon>metagenomes</taxon>
        <taxon>ecological metagenomes</taxon>
    </lineage>
</organism>
<comment type="caution">
    <text evidence="1">The sequence shown here is derived from an EMBL/GenBank/DDBJ whole genome shotgun (WGS) entry which is preliminary data.</text>
</comment>
<reference evidence="1" key="1">
    <citation type="journal article" date="2015" name="Nature">
        <title>Complex archaea that bridge the gap between prokaryotes and eukaryotes.</title>
        <authorList>
            <person name="Spang A."/>
            <person name="Saw J.H."/>
            <person name="Jorgensen S.L."/>
            <person name="Zaremba-Niedzwiedzka K."/>
            <person name="Martijn J."/>
            <person name="Lind A.E."/>
            <person name="van Eijk R."/>
            <person name="Schleper C."/>
            <person name="Guy L."/>
            <person name="Ettema T.J."/>
        </authorList>
    </citation>
    <scope>NUCLEOTIDE SEQUENCE</scope>
</reference>
<evidence type="ECO:0000313" key="1">
    <source>
        <dbReference type="EMBL" id="KKK79819.1"/>
    </source>
</evidence>
<proteinExistence type="predicted"/>
<dbReference type="EMBL" id="LAZR01053858">
    <property type="protein sequence ID" value="KKK79819.1"/>
    <property type="molecule type" value="Genomic_DNA"/>
</dbReference>
<dbReference type="AlphaFoldDB" id="A0A0F9AMW3"/>